<evidence type="ECO:0000313" key="1">
    <source>
        <dbReference type="EMBL" id="AWB27583.1"/>
    </source>
</evidence>
<dbReference type="KEGG" id="harc:HARCEL1_07600"/>
<proteinExistence type="predicted"/>
<dbReference type="SUPFAM" id="SSF118196">
    <property type="entry name" value="YaeB-like"/>
    <property type="match status" value="1"/>
</dbReference>
<evidence type="ECO:0000313" key="2">
    <source>
        <dbReference type="Proteomes" id="UP000244727"/>
    </source>
</evidence>
<name>A0A2R4X1H6_9EURY</name>
<dbReference type="InterPro" id="IPR036413">
    <property type="entry name" value="YaeB-like_sf"/>
</dbReference>
<gene>
    <name evidence="1" type="ORF">HARCEL1_07600</name>
</gene>
<reference evidence="1 2" key="1">
    <citation type="submission" date="2018-04" db="EMBL/GenBank/DDBJ databases">
        <title>Halococcoides cellulosivorans gen. nov., sp. nov., an extremely halophilic cellulose-utilizing haloarchaeon from hypersaline lakes.</title>
        <authorList>
            <person name="Sorokin D.Y."/>
            <person name="Toshchakov S.V."/>
            <person name="Samarov N.I."/>
            <person name="Korzhenkov A."/>
            <person name="Kublanov I.V."/>
        </authorList>
    </citation>
    <scope>NUCLEOTIDE SEQUENCE [LARGE SCALE GENOMIC DNA]</scope>
    <source>
        <strain evidence="1 2">HArcel1</strain>
    </source>
</reference>
<accession>A0A2R4X1H6</accession>
<sequence>MVPYRPGRRMAESPFVAVDIEPIGRARPIGDATARIDLDADRFEGEGLRGIESFSHAVVVVHGDPPRWNDVTAAGDRFRWAGPAPSPLAVTTGRISDAGDCWIDLGDVHLGERRPVVDAKPYMKEFGPFGPESQPFWLSEVGHDTSD</sequence>
<protein>
    <submittedName>
        <fullName evidence="1">Uncharacterized protein</fullName>
    </submittedName>
</protein>
<dbReference type="Proteomes" id="UP000244727">
    <property type="component" value="Chromosome"/>
</dbReference>
<dbReference type="EMBL" id="CP028858">
    <property type="protein sequence ID" value="AWB27583.1"/>
    <property type="molecule type" value="Genomic_DNA"/>
</dbReference>
<organism evidence="1 2">
    <name type="scientific">Halococcoides cellulosivorans</name>
    <dbReference type="NCBI Taxonomy" id="1679096"/>
    <lineage>
        <taxon>Archaea</taxon>
        <taxon>Methanobacteriati</taxon>
        <taxon>Methanobacteriota</taxon>
        <taxon>Stenosarchaea group</taxon>
        <taxon>Halobacteria</taxon>
        <taxon>Halobacteriales</taxon>
        <taxon>Haloarculaceae</taxon>
        <taxon>Halococcoides</taxon>
    </lineage>
</organism>
<dbReference type="AlphaFoldDB" id="A0A2R4X1H6"/>
<keyword evidence="2" id="KW-1185">Reference proteome</keyword>